<keyword evidence="7" id="KW-1185">Reference proteome</keyword>
<evidence type="ECO:0000256" key="3">
    <source>
        <dbReference type="PROSITE-ProRule" id="PRU01091"/>
    </source>
</evidence>
<evidence type="ECO:0000313" key="6">
    <source>
        <dbReference type="EMBL" id="MDV6376624.1"/>
    </source>
</evidence>
<name>A0ABU4DY36_9DEIO</name>
<dbReference type="Gene3D" id="3.40.50.2300">
    <property type="match status" value="1"/>
</dbReference>
<dbReference type="InterPro" id="IPR001867">
    <property type="entry name" value="OmpR/PhoB-type_DNA-bd"/>
</dbReference>
<evidence type="ECO:0000313" key="7">
    <source>
        <dbReference type="Proteomes" id="UP001276150"/>
    </source>
</evidence>
<dbReference type="PROSITE" id="PS50110">
    <property type="entry name" value="RESPONSE_REGULATORY"/>
    <property type="match status" value="1"/>
</dbReference>
<feature type="DNA-binding region" description="OmpR/PhoB-type" evidence="3">
    <location>
        <begin position="129"/>
        <end position="223"/>
    </location>
</feature>
<comment type="caution">
    <text evidence="6">The sequence shown here is derived from an EMBL/GenBank/DDBJ whole genome shotgun (WGS) entry which is preliminary data.</text>
</comment>
<dbReference type="SMART" id="SM00448">
    <property type="entry name" value="REC"/>
    <property type="match status" value="1"/>
</dbReference>
<keyword evidence="2" id="KW-0597">Phosphoprotein</keyword>
<evidence type="ECO:0000259" key="5">
    <source>
        <dbReference type="PROSITE" id="PS51755"/>
    </source>
</evidence>
<protein>
    <submittedName>
        <fullName evidence="6">Response regulator transcription factor</fullName>
    </submittedName>
</protein>
<dbReference type="EMBL" id="JAPMIV010000085">
    <property type="protein sequence ID" value="MDV6376624.1"/>
    <property type="molecule type" value="Genomic_DNA"/>
</dbReference>
<organism evidence="6 7">
    <name type="scientific">Deinococcus arenicola</name>
    <dbReference type="NCBI Taxonomy" id="2994950"/>
    <lineage>
        <taxon>Bacteria</taxon>
        <taxon>Thermotogati</taxon>
        <taxon>Deinococcota</taxon>
        <taxon>Deinococci</taxon>
        <taxon>Deinococcales</taxon>
        <taxon>Deinococcaceae</taxon>
        <taxon>Deinococcus</taxon>
    </lineage>
</organism>
<gene>
    <name evidence="6" type="ORF">ORD21_18710</name>
</gene>
<dbReference type="Pfam" id="PF00072">
    <property type="entry name" value="Response_reg"/>
    <property type="match status" value="1"/>
</dbReference>
<dbReference type="Gene3D" id="6.10.250.690">
    <property type="match status" value="1"/>
</dbReference>
<dbReference type="SMART" id="SM00862">
    <property type="entry name" value="Trans_reg_C"/>
    <property type="match status" value="1"/>
</dbReference>
<feature type="modified residue" description="4-aspartylphosphate" evidence="2">
    <location>
        <position position="54"/>
    </location>
</feature>
<dbReference type="Proteomes" id="UP001276150">
    <property type="component" value="Unassembled WGS sequence"/>
</dbReference>
<dbReference type="InterPro" id="IPR016032">
    <property type="entry name" value="Sig_transdc_resp-reg_C-effctor"/>
</dbReference>
<dbReference type="PANTHER" id="PTHR48111">
    <property type="entry name" value="REGULATOR OF RPOS"/>
    <property type="match status" value="1"/>
</dbReference>
<dbReference type="InterPro" id="IPR039420">
    <property type="entry name" value="WalR-like"/>
</dbReference>
<dbReference type="InterPro" id="IPR011006">
    <property type="entry name" value="CheY-like_superfamily"/>
</dbReference>
<sequence>MSGELILVVEDEPRIAELLERGLHSVGYRSERAASGSRALELWRAARPALILLDLNIPTPDGLEVLRTVRRESDTPVIILSARAEEIDRLLGLELGADDYVLKPFSPREVLLRVRTVLRRAQASGPRQRPQVQVGELRIDLEAFEASCGGETLPLTRVHLELLSRLASRPGRAFSRAELLDNLGDGTLHERTVDTHIRNLRARLGNCGAQLETVRGVGYRLNAAQLSVPDEDS</sequence>
<feature type="domain" description="OmpR/PhoB-type" evidence="5">
    <location>
        <begin position="129"/>
        <end position="223"/>
    </location>
</feature>
<dbReference type="InterPro" id="IPR036388">
    <property type="entry name" value="WH-like_DNA-bd_sf"/>
</dbReference>
<dbReference type="CDD" id="cd00383">
    <property type="entry name" value="trans_reg_C"/>
    <property type="match status" value="1"/>
</dbReference>
<feature type="domain" description="Response regulatory" evidence="4">
    <location>
        <begin position="5"/>
        <end position="118"/>
    </location>
</feature>
<keyword evidence="1 3" id="KW-0238">DNA-binding</keyword>
<dbReference type="RefSeq" id="WP_317641978.1">
    <property type="nucleotide sequence ID" value="NZ_JAPMIV010000085.1"/>
</dbReference>
<reference evidence="6 7" key="1">
    <citation type="submission" date="2022-11" db="EMBL/GenBank/DDBJ databases">
        <title>Deinococcus ZS9-10, Low Temperature and Draught-tolerating, UV-resistant Bacteria from Continental Antarctica.</title>
        <authorList>
            <person name="Cheng L."/>
        </authorList>
    </citation>
    <scope>NUCLEOTIDE SEQUENCE [LARGE SCALE GENOMIC DNA]</scope>
    <source>
        <strain evidence="6 7">ZS9-10</strain>
    </source>
</reference>
<dbReference type="SUPFAM" id="SSF52172">
    <property type="entry name" value="CheY-like"/>
    <property type="match status" value="1"/>
</dbReference>
<dbReference type="PROSITE" id="PS51755">
    <property type="entry name" value="OMPR_PHOB"/>
    <property type="match status" value="1"/>
</dbReference>
<evidence type="ECO:0000256" key="2">
    <source>
        <dbReference type="PROSITE-ProRule" id="PRU00169"/>
    </source>
</evidence>
<evidence type="ECO:0000256" key="1">
    <source>
        <dbReference type="ARBA" id="ARBA00023125"/>
    </source>
</evidence>
<accession>A0ABU4DY36</accession>
<dbReference type="PANTHER" id="PTHR48111:SF59">
    <property type="entry name" value="TRANSCRIPTIONAL REGULATORY PROTEIN BAER"/>
    <property type="match status" value="1"/>
</dbReference>
<dbReference type="Gene3D" id="1.10.10.10">
    <property type="entry name" value="Winged helix-like DNA-binding domain superfamily/Winged helix DNA-binding domain"/>
    <property type="match status" value="1"/>
</dbReference>
<dbReference type="Pfam" id="PF00486">
    <property type="entry name" value="Trans_reg_C"/>
    <property type="match status" value="1"/>
</dbReference>
<dbReference type="SUPFAM" id="SSF46894">
    <property type="entry name" value="C-terminal effector domain of the bipartite response regulators"/>
    <property type="match status" value="1"/>
</dbReference>
<dbReference type="InterPro" id="IPR001789">
    <property type="entry name" value="Sig_transdc_resp-reg_receiver"/>
</dbReference>
<evidence type="ECO:0000259" key="4">
    <source>
        <dbReference type="PROSITE" id="PS50110"/>
    </source>
</evidence>
<proteinExistence type="predicted"/>